<dbReference type="KEGG" id="mor:MOC_6076"/>
<dbReference type="EMBL" id="CP003811">
    <property type="protein sequence ID" value="AIQ93831.1"/>
    <property type="molecule type" value="Genomic_DNA"/>
</dbReference>
<accession>A0A089P0R2</accession>
<proteinExistence type="predicted"/>
<keyword evidence="3" id="KW-1185">Reference proteome</keyword>
<evidence type="ECO:0000256" key="1">
    <source>
        <dbReference type="SAM" id="MobiDB-lite"/>
    </source>
</evidence>
<sequence>MPGILTRRGARILLRRRLRIARLRRASPDPSPPAAPGMTAQVDGRAA</sequence>
<gene>
    <name evidence="2" type="ORF">MOC_6076</name>
</gene>
<dbReference type="HOGENOM" id="CLU_3170156_0_0_5"/>
<evidence type="ECO:0000313" key="2">
    <source>
        <dbReference type="EMBL" id="AIQ93831.1"/>
    </source>
</evidence>
<name>A0A089P0R2_9HYPH</name>
<dbReference type="STRING" id="693986.MOC_6076"/>
<evidence type="ECO:0000313" key="3">
    <source>
        <dbReference type="Proteomes" id="UP000029492"/>
    </source>
</evidence>
<feature type="region of interest" description="Disordered" evidence="1">
    <location>
        <begin position="23"/>
        <end position="47"/>
    </location>
</feature>
<dbReference type="AlphaFoldDB" id="A0A089P0R2"/>
<protein>
    <submittedName>
        <fullName evidence="2">Protein of unassigned function</fullName>
    </submittedName>
</protein>
<organism evidence="2 3">
    <name type="scientific">Methylobacterium oryzae CBMB20</name>
    <dbReference type="NCBI Taxonomy" id="693986"/>
    <lineage>
        <taxon>Bacteria</taxon>
        <taxon>Pseudomonadati</taxon>
        <taxon>Pseudomonadota</taxon>
        <taxon>Alphaproteobacteria</taxon>
        <taxon>Hyphomicrobiales</taxon>
        <taxon>Methylobacteriaceae</taxon>
        <taxon>Methylobacterium</taxon>
    </lineage>
</organism>
<reference evidence="2 3" key="1">
    <citation type="journal article" date="2014" name="PLoS ONE">
        <title>Genome Information of Methylobacterium oryzae, a Plant-Probiotic Methylotroph in the Phyllosphere.</title>
        <authorList>
            <person name="Kwak M.J."/>
            <person name="Jeong H."/>
            <person name="Madhaiyan M."/>
            <person name="Lee Y."/>
            <person name="Sa T.M."/>
            <person name="Oh T.K."/>
            <person name="Kim J.F."/>
        </authorList>
    </citation>
    <scope>NUCLEOTIDE SEQUENCE [LARGE SCALE GENOMIC DNA]</scope>
    <source>
        <strain evidence="2 3">CBMB20</strain>
    </source>
</reference>
<dbReference type="Proteomes" id="UP000029492">
    <property type="component" value="Chromosome"/>
</dbReference>